<dbReference type="EnsemblPlants" id="Kaladp0090s0043.1.v1.1">
    <property type="protein sequence ID" value="Kaladp0090s0043.1.v1.1.CDS.1"/>
    <property type="gene ID" value="Kaladp0090s0043.v1.1"/>
</dbReference>
<name>A0A7N0UXZ6_KALFE</name>
<dbReference type="InterPro" id="IPR045320">
    <property type="entry name" value="JAGGED/SL1-like"/>
</dbReference>
<dbReference type="GO" id="GO:0003700">
    <property type="term" value="F:DNA-binding transcription factor activity"/>
    <property type="evidence" value="ECO:0007669"/>
    <property type="project" value="InterPro"/>
</dbReference>
<dbReference type="Proteomes" id="UP000594263">
    <property type="component" value="Unplaced"/>
</dbReference>
<reference evidence="4" key="1">
    <citation type="submission" date="2021-01" db="UniProtKB">
        <authorList>
            <consortium name="EnsemblPlants"/>
        </authorList>
    </citation>
    <scope>IDENTIFICATION</scope>
</reference>
<dbReference type="PROSITE" id="PS50157">
    <property type="entry name" value="ZINC_FINGER_C2H2_2"/>
    <property type="match status" value="1"/>
</dbReference>
<dbReference type="PANTHER" id="PTHR45730:SF109">
    <property type="entry name" value="ZINC FINGER PROTEIN KNUCKLES"/>
    <property type="match status" value="1"/>
</dbReference>
<dbReference type="Gramene" id="Kaladp0090s0043.1.v1.1">
    <property type="protein sequence ID" value="Kaladp0090s0043.1.v1.1.CDS.1"/>
    <property type="gene ID" value="Kaladp0090s0043.v1.1"/>
</dbReference>
<dbReference type="AlphaFoldDB" id="A0A7N0UXZ6"/>
<evidence type="ECO:0000259" key="3">
    <source>
        <dbReference type="PROSITE" id="PS50157"/>
    </source>
</evidence>
<dbReference type="PROSITE" id="PS00028">
    <property type="entry name" value="ZINC_FINGER_C2H2_1"/>
    <property type="match status" value="1"/>
</dbReference>
<keyword evidence="1" id="KW-0862">Zinc</keyword>
<dbReference type="Gene3D" id="3.30.160.60">
    <property type="entry name" value="Classic Zinc Finger"/>
    <property type="match status" value="1"/>
</dbReference>
<evidence type="ECO:0000256" key="2">
    <source>
        <dbReference type="SAM" id="MobiDB-lite"/>
    </source>
</evidence>
<sequence>MADQKNFLKQAASARQHPSPAPAFFFPNTHYYPPHPAAQAGFTCLYCNRRFCNSQALGGHQNAHKRERAAARRRPAPGGQPIHNNNNAAAAAAWLYPAATLLHYNSISSSGGGAGADEEIDLTLRL</sequence>
<dbReference type="GO" id="GO:0008270">
    <property type="term" value="F:zinc ion binding"/>
    <property type="evidence" value="ECO:0007669"/>
    <property type="project" value="UniProtKB-KW"/>
</dbReference>
<evidence type="ECO:0000313" key="5">
    <source>
        <dbReference type="Proteomes" id="UP000594263"/>
    </source>
</evidence>
<dbReference type="SUPFAM" id="SSF57667">
    <property type="entry name" value="beta-beta-alpha zinc fingers"/>
    <property type="match status" value="1"/>
</dbReference>
<feature type="region of interest" description="Disordered" evidence="2">
    <location>
        <begin position="58"/>
        <end position="84"/>
    </location>
</feature>
<protein>
    <recommendedName>
        <fullName evidence="3">C2H2-type domain-containing protein</fullName>
    </recommendedName>
</protein>
<dbReference type="PANTHER" id="PTHR45730">
    <property type="entry name" value="ZINC FINGER PROTEIN JAGGED"/>
    <property type="match status" value="1"/>
</dbReference>
<keyword evidence="1" id="KW-0863">Zinc-finger</keyword>
<evidence type="ECO:0000256" key="1">
    <source>
        <dbReference type="PROSITE-ProRule" id="PRU00042"/>
    </source>
</evidence>
<feature type="domain" description="C2H2-type" evidence="3">
    <location>
        <begin position="42"/>
        <end position="69"/>
    </location>
</feature>
<keyword evidence="5" id="KW-1185">Reference proteome</keyword>
<dbReference type="InterPro" id="IPR036236">
    <property type="entry name" value="Znf_C2H2_sf"/>
</dbReference>
<organism evidence="4 5">
    <name type="scientific">Kalanchoe fedtschenkoi</name>
    <name type="common">Lavender scallops</name>
    <name type="synonym">South American air plant</name>
    <dbReference type="NCBI Taxonomy" id="63787"/>
    <lineage>
        <taxon>Eukaryota</taxon>
        <taxon>Viridiplantae</taxon>
        <taxon>Streptophyta</taxon>
        <taxon>Embryophyta</taxon>
        <taxon>Tracheophyta</taxon>
        <taxon>Spermatophyta</taxon>
        <taxon>Magnoliopsida</taxon>
        <taxon>eudicotyledons</taxon>
        <taxon>Gunneridae</taxon>
        <taxon>Pentapetalae</taxon>
        <taxon>Saxifragales</taxon>
        <taxon>Crassulaceae</taxon>
        <taxon>Kalanchoe</taxon>
    </lineage>
</organism>
<feature type="compositionally biased region" description="Basic residues" evidence="2">
    <location>
        <begin position="62"/>
        <end position="75"/>
    </location>
</feature>
<dbReference type="InterPro" id="IPR013087">
    <property type="entry name" value="Znf_C2H2_type"/>
</dbReference>
<evidence type="ECO:0000313" key="4">
    <source>
        <dbReference type="EnsemblPlants" id="Kaladp0090s0043.1.v1.1.CDS.1"/>
    </source>
</evidence>
<accession>A0A7N0UXZ6</accession>
<feature type="region of interest" description="Disordered" evidence="2">
    <location>
        <begin position="1"/>
        <end position="20"/>
    </location>
</feature>
<keyword evidence="1" id="KW-0479">Metal-binding</keyword>
<proteinExistence type="predicted"/>